<accession>A0A8X7CJU4</accession>
<dbReference type="Proteomes" id="UP000886998">
    <property type="component" value="Unassembled WGS sequence"/>
</dbReference>
<keyword evidence="1" id="KW-1133">Transmembrane helix</keyword>
<protein>
    <submittedName>
        <fullName evidence="2">Uncharacterized protein</fullName>
    </submittedName>
</protein>
<name>A0A8X7CJU4_9ARAC</name>
<sequence length="126" mass="14325">MAPHIVDRALVFGLIADTSTLQKCPHMSRDMRKNQVMPPRGVEMMLKFFPTFAVHVIYRLVTGREKGTDNFVRHCLASTLFVAFFFWVKFGNTKLAWSTLSLLILVLLTRVNSAFIYLEAGMLASI</sequence>
<feature type="transmembrane region" description="Helical" evidence="1">
    <location>
        <begin position="45"/>
        <end position="62"/>
    </location>
</feature>
<evidence type="ECO:0000256" key="1">
    <source>
        <dbReference type="SAM" id="Phobius"/>
    </source>
</evidence>
<organism evidence="2 3">
    <name type="scientific">Trichonephila inaurata madagascariensis</name>
    <dbReference type="NCBI Taxonomy" id="2747483"/>
    <lineage>
        <taxon>Eukaryota</taxon>
        <taxon>Metazoa</taxon>
        <taxon>Ecdysozoa</taxon>
        <taxon>Arthropoda</taxon>
        <taxon>Chelicerata</taxon>
        <taxon>Arachnida</taxon>
        <taxon>Araneae</taxon>
        <taxon>Araneomorphae</taxon>
        <taxon>Entelegynae</taxon>
        <taxon>Araneoidea</taxon>
        <taxon>Nephilidae</taxon>
        <taxon>Trichonephila</taxon>
        <taxon>Trichonephila inaurata</taxon>
    </lineage>
</organism>
<keyword evidence="1" id="KW-0812">Transmembrane</keyword>
<dbReference type="EMBL" id="BMAV01021595">
    <property type="protein sequence ID" value="GFY75754.1"/>
    <property type="molecule type" value="Genomic_DNA"/>
</dbReference>
<gene>
    <name evidence="2" type="ORF">TNIN_183481</name>
</gene>
<keyword evidence="3" id="KW-1185">Reference proteome</keyword>
<proteinExistence type="predicted"/>
<reference evidence="2" key="1">
    <citation type="submission" date="2020-08" db="EMBL/GenBank/DDBJ databases">
        <title>Multicomponent nature underlies the extraordinary mechanical properties of spider dragline silk.</title>
        <authorList>
            <person name="Kono N."/>
            <person name="Nakamura H."/>
            <person name="Mori M."/>
            <person name="Yoshida Y."/>
            <person name="Ohtoshi R."/>
            <person name="Malay A.D."/>
            <person name="Moran D.A.P."/>
            <person name="Tomita M."/>
            <person name="Numata K."/>
            <person name="Arakawa K."/>
        </authorList>
    </citation>
    <scope>NUCLEOTIDE SEQUENCE</scope>
</reference>
<keyword evidence="1" id="KW-0472">Membrane</keyword>
<comment type="caution">
    <text evidence="2">The sequence shown here is derived from an EMBL/GenBank/DDBJ whole genome shotgun (WGS) entry which is preliminary data.</text>
</comment>
<feature type="transmembrane region" description="Helical" evidence="1">
    <location>
        <begin position="96"/>
        <end position="118"/>
    </location>
</feature>
<evidence type="ECO:0000313" key="3">
    <source>
        <dbReference type="Proteomes" id="UP000886998"/>
    </source>
</evidence>
<evidence type="ECO:0000313" key="2">
    <source>
        <dbReference type="EMBL" id="GFY75754.1"/>
    </source>
</evidence>
<feature type="transmembrane region" description="Helical" evidence="1">
    <location>
        <begin position="71"/>
        <end position="90"/>
    </location>
</feature>
<dbReference type="AlphaFoldDB" id="A0A8X7CJU4"/>